<keyword evidence="2" id="KW-1185">Reference proteome</keyword>
<evidence type="ECO:0000313" key="2">
    <source>
        <dbReference type="Proteomes" id="UP001597568"/>
    </source>
</evidence>
<accession>A0ABW5Y4D7</accession>
<dbReference type="Proteomes" id="UP001597568">
    <property type="component" value="Unassembled WGS sequence"/>
</dbReference>
<comment type="caution">
    <text evidence="1">The sequence shown here is derived from an EMBL/GenBank/DDBJ whole genome shotgun (WGS) entry which is preliminary data.</text>
</comment>
<dbReference type="EMBL" id="JBHUOR010000135">
    <property type="protein sequence ID" value="MFD2870135.1"/>
    <property type="molecule type" value="Genomic_DNA"/>
</dbReference>
<name>A0ABW5Y4D7_9BACL</name>
<proteinExistence type="predicted"/>
<gene>
    <name evidence="1" type="ORF">ACFSY7_16715</name>
</gene>
<protein>
    <submittedName>
        <fullName evidence="1">Uncharacterized protein</fullName>
    </submittedName>
</protein>
<evidence type="ECO:0000313" key="1">
    <source>
        <dbReference type="EMBL" id="MFD2870135.1"/>
    </source>
</evidence>
<reference evidence="2" key="1">
    <citation type="journal article" date="2019" name="Int. J. Syst. Evol. Microbiol.">
        <title>The Global Catalogue of Microorganisms (GCM) 10K type strain sequencing project: providing services to taxonomists for standard genome sequencing and annotation.</title>
        <authorList>
            <consortium name="The Broad Institute Genomics Platform"/>
            <consortium name="The Broad Institute Genome Sequencing Center for Infectious Disease"/>
            <person name="Wu L."/>
            <person name="Ma J."/>
        </authorList>
    </citation>
    <scope>NUCLEOTIDE SEQUENCE [LARGE SCALE GENOMIC DNA]</scope>
    <source>
        <strain evidence="2">KCTC 33522</strain>
    </source>
</reference>
<organism evidence="1 2">
    <name type="scientific">Kurthia populi</name>
    <dbReference type="NCBI Taxonomy" id="1562132"/>
    <lineage>
        <taxon>Bacteria</taxon>
        <taxon>Bacillati</taxon>
        <taxon>Bacillota</taxon>
        <taxon>Bacilli</taxon>
        <taxon>Bacillales</taxon>
        <taxon>Caryophanaceae</taxon>
        <taxon>Kurthia</taxon>
    </lineage>
</organism>
<sequence>MKNKLLITVDDKHYEAKLPKELADFALILSGEHLTSDSEKEQYTDTRYDAFFEDVIVSKNREILYSTRASVAERVRDSAKKQYDNVVDFFIQTF</sequence>